<evidence type="ECO:0000313" key="3">
    <source>
        <dbReference type="Proteomes" id="UP001304071"/>
    </source>
</evidence>
<accession>A0ABZ0QGJ2</accession>
<name>A0ABZ0QGJ2_9VIBR</name>
<evidence type="ECO:0000256" key="1">
    <source>
        <dbReference type="SAM" id="SignalP"/>
    </source>
</evidence>
<dbReference type="Proteomes" id="UP001304071">
    <property type="component" value="Chromosome 1"/>
</dbReference>
<feature type="chain" id="PRO_5045230498" evidence="1">
    <location>
        <begin position="25"/>
        <end position="50"/>
    </location>
</feature>
<dbReference type="RefSeq" id="WP_261894840.1">
    <property type="nucleotide sequence ID" value="NZ_AP024895.1"/>
</dbReference>
<evidence type="ECO:0000313" key="2">
    <source>
        <dbReference type="EMBL" id="WPC74581.1"/>
    </source>
</evidence>
<dbReference type="EMBL" id="CP138203">
    <property type="protein sequence ID" value="WPC74581.1"/>
    <property type="molecule type" value="Genomic_DNA"/>
</dbReference>
<dbReference type="PROSITE" id="PS51257">
    <property type="entry name" value="PROKAR_LIPOPROTEIN"/>
    <property type="match status" value="1"/>
</dbReference>
<gene>
    <name evidence="2" type="ORF">R8Z52_04970</name>
</gene>
<organism evidence="2 3">
    <name type="scientific">Vibrio porteresiae DSM 19223</name>
    <dbReference type="NCBI Taxonomy" id="1123496"/>
    <lineage>
        <taxon>Bacteria</taxon>
        <taxon>Pseudomonadati</taxon>
        <taxon>Pseudomonadota</taxon>
        <taxon>Gammaproteobacteria</taxon>
        <taxon>Vibrionales</taxon>
        <taxon>Vibrionaceae</taxon>
        <taxon>Vibrio</taxon>
    </lineage>
</organism>
<keyword evidence="3" id="KW-1185">Reference proteome</keyword>
<reference evidence="2 3" key="1">
    <citation type="submission" date="2023-11" db="EMBL/GenBank/DDBJ databases">
        <title>Plant-associative lifestyle of Vibrio porteresiae and its evolutionary dynamics.</title>
        <authorList>
            <person name="Rameshkumar N."/>
            <person name="Kirti K."/>
        </authorList>
    </citation>
    <scope>NUCLEOTIDE SEQUENCE [LARGE SCALE GENOMIC DNA]</scope>
    <source>
        <strain evidence="2 3">MSSRF30</strain>
    </source>
</reference>
<feature type="signal peptide" evidence="1">
    <location>
        <begin position="1"/>
        <end position="24"/>
    </location>
</feature>
<keyword evidence="1" id="KW-0732">Signal</keyword>
<proteinExistence type="predicted"/>
<protein>
    <submittedName>
        <fullName evidence="2">Uncharacterized protein</fullName>
    </submittedName>
</protein>
<sequence length="50" mass="5439">MSISKNKRQFTVSVLSSLTALALAGCAVQTAVIQNHQVHRVTLFKPLMVT</sequence>